<reference evidence="2 3" key="1">
    <citation type="submission" date="2019-07" db="EMBL/GenBank/DDBJ databases">
        <title>Genomic Encyclopedia of Type Strains, Phase IV (KMG-IV): sequencing the most valuable type-strain genomes for metagenomic binning, comparative biology and taxonomic classification.</title>
        <authorList>
            <person name="Goeker M."/>
        </authorList>
    </citation>
    <scope>NUCLEOTIDE SEQUENCE [LARGE SCALE GENOMIC DNA]</scope>
    <source>
        <strain evidence="2 3">SS015</strain>
    </source>
</reference>
<dbReference type="SUPFAM" id="SSF47240">
    <property type="entry name" value="Ferritin-like"/>
    <property type="match status" value="1"/>
</dbReference>
<dbReference type="EMBL" id="VNIB01000005">
    <property type="protein sequence ID" value="TYO98709.1"/>
    <property type="molecule type" value="Genomic_DNA"/>
</dbReference>
<keyword evidence="3" id="KW-1185">Reference proteome</keyword>
<dbReference type="Gene3D" id="1.20.1260.10">
    <property type="match status" value="1"/>
</dbReference>
<dbReference type="GO" id="GO:0016491">
    <property type="term" value="F:oxidoreductase activity"/>
    <property type="evidence" value="ECO:0007669"/>
    <property type="project" value="InterPro"/>
</dbReference>
<name>A0A5D3WIK7_9BACT</name>
<dbReference type="InterPro" id="IPR003251">
    <property type="entry name" value="Rr_diiron-bd_dom"/>
</dbReference>
<protein>
    <submittedName>
        <fullName evidence="2">Rubrerythrin</fullName>
    </submittedName>
</protein>
<comment type="caution">
    <text evidence="2">The sequence shown here is derived from an EMBL/GenBank/DDBJ whole genome shotgun (WGS) entry which is preliminary data.</text>
</comment>
<gene>
    <name evidence="2" type="ORF">EDC39_10571</name>
</gene>
<dbReference type="OrthoDB" id="5503776at2"/>
<dbReference type="Proteomes" id="UP000324159">
    <property type="component" value="Unassembled WGS sequence"/>
</dbReference>
<feature type="domain" description="Rubrerythrin diiron-binding" evidence="1">
    <location>
        <begin position="11"/>
        <end position="80"/>
    </location>
</feature>
<dbReference type="GO" id="GO:0046872">
    <property type="term" value="F:metal ion binding"/>
    <property type="evidence" value="ECO:0007669"/>
    <property type="project" value="InterPro"/>
</dbReference>
<proteinExistence type="predicted"/>
<evidence type="ECO:0000313" key="2">
    <source>
        <dbReference type="EMBL" id="TYO98709.1"/>
    </source>
</evidence>
<evidence type="ECO:0000259" key="1">
    <source>
        <dbReference type="Pfam" id="PF02915"/>
    </source>
</evidence>
<organism evidence="2 3">
    <name type="scientific">Geothermobacter ehrlichii</name>
    <dbReference type="NCBI Taxonomy" id="213224"/>
    <lineage>
        <taxon>Bacteria</taxon>
        <taxon>Pseudomonadati</taxon>
        <taxon>Thermodesulfobacteriota</taxon>
        <taxon>Desulfuromonadia</taxon>
        <taxon>Desulfuromonadales</taxon>
        <taxon>Geothermobacteraceae</taxon>
        <taxon>Geothermobacter</taxon>
    </lineage>
</organism>
<dbReference type="AlphaFoldDB" id="A0A5D3WIK7"/>
<dbReference type="RefSeq" id="WP_148895650.1">
    <property type="nucleotide sequence ID" value="NZ_VNIB01000005.1"/>
</dbReference>
<dbReference type="InterPro" id="IPR012347">
    <property type="entry name" value="Ferritin-like"/>
</dbReference>
<evidence type="ECO:0000313" key="3">
    <source>
        <dbReference type="Proteomes" id="UP000324159"/>
    </source>
</evidence>
<accession>A0A5D3WIK7</accession>
<dbReference type="InterPro" id="IPR009078">
    <property type="entry name" value="Ferritin-like_SF"/>
</dbReference>
<dbReference type="Pfam" id="PF02915">
    <property type="entry name" value="Rubrerythrin"/>
    <property type="match status" value="1"/>
</dbReference>
<sequence length="249" mass="28644">MERKEQLKAIVDLALSIDRKAEAIYHQLSNQADNDELKDFWQLMAEEEAEHNAFWVELNRAIDKGKIPMIFDDPRETFFELLEIDKRAAELVAVPNRRVSVGDAFRTAYKMEFYLLHPTFEVLFQLAEENAGIPSPDEDYQNHIRQFLEGFARFGGIDLSLELAGEFLVHVWRENRRTAKRMVELYGYRSIIPSCAGCGKIRDEQGKWVSSDSFIRESLHKELTHGVCPTCMKELYPEVPAPEGSGTSN</sequence>